<dbReference type="PIRSF" id="PIRSF021350">
    <property type="entry name" value="UCP021350"/>
    <property type="match status" value="1"/>
</dbReference>
<evidence type="ECO:0000313" key="3">
    <source>
        <dbReference type="Proteomes" id="UP000769780"/>
    </source>
</evidence>
<proteinExistence type="predicted"/>
<dbReference type="InterPro" id="IPR008308">
    <property type="entry name" value="YpbB-like"/>
</dbReference>
<protein>
    <submittedName>
        <fullName evidence="2">Helix-turn-helix domain-containing protein</fullName>
    </submittedName>
</protein>
<sequence length="355" mass="41527">MAISYRDAVFLYCLKQIKDERSIYSLFHLFQGKKSSQTIQDAHLYKLTPFFRALPLITRIELETIVKEFVSRGFLEQVASENFVLTIEGETELNVFQKCVTIPPKFLEGWKYHHLTTLFWERLSLLVQVSSNLINKNKGFIPIQNKQETQEWFKKFLKMQNANRYELAEQLYIELTECLHQEKSIEPAVLVLRLTGHNKIGLTSEQAAERLDMTTTHYHLEFLNILHYMIKTVSTMRNDFPLLSSLVQDVQKEVPLTLSTEKTFQLLDKGYVPNEIAAMRNLKMSTIEDHIVEIALHVKEFELNRYVHPDIEKRIMEVASKTSAKKLKQIRDQVDGANYFEIRLVLARNGGQKWN</sequence>
<name>A0ABS7K2M8_9BACI</name>
<accession>A0ABS7K2M8</accession>
<dbReference type="Pfam" id="PF14493">
    <property type="entry name" value="HTH_40"/>
    <property type="match status" value="1"/>
</dbReference>
<reference evidence="2 3" key="1">
    <citation type="submission" date="2020-07" db="EMBL/GenBank/DDBJ databases">
        <title>Fungal Genomes of the International Space Station.</title>
        <authorList>
            <person name="Seuylemezian A."/>
            <person name="Singh N.K."/>
            <person name="Wood J."/>
            <person name="Venkateswaran K."/>
        </authorList>
    </citation>
    <scope>NUCLEOTIDE SEQUENCE [LARGE SCALE GENOMIC DNA]</scope>
    <source>
        <strain evidence="2 3">PL-B2</strain>
    </source>
</reference>
<evidence type="ECO:0000313" key="2">
    <source>
        <dbReference type="EMBL" id="MBY0096514.1"/>
    </source>
</evidence>
<dbReference type="Proteomes" id="UP000769780">
    <property type="component" value="Unassembled WGS sequence"/>
</dbReference>
<feature type="domain" description="Helicase Helix-turn-helix" evidence="1">
    <location>
        <begin position="259"/>
        <end position="346"/>
    </location>
</feature>
<dbReference type="EMBL" id="JACWFH010000008">
    <property type="protein sequence ID" value="MBY0096514.1"/>
    <property type="molecule type" value="Genomic_DNA"/>
</dbReference>
<gene>
    <name evidence="2" type="ORF">H0185_06810</name>
</gene>
<organism evidence="2 3">
    <name type="scientific">Mesobacillus maritimus</name>
    <dbReference type="NCBI Taxonomy" id="1643336"/>
    <lineage>
        <taxon>Bacteria</taxon>
        <taxon>Bacillati</taxon>
        <taxon>Bacillota</taxon>
        <taxon>Bacilli</taxon>
        <taxon>Bacillales</taxon>
        <taxon>Bacillaceae</taxon>
        <taxon>Mesobacillus</taxon>
    </lineage>
</organism>
<evidence type="ECO:0000259" key="1">
    <source>
        <dbReference type="Pfam" id="PF14493"/>
    </source>
</evidence>
<keyword evidence="3" id="KW-1185">Reference proteome</keyword>
<comment type="caution">
    <text evidence="2">The sequence shown here is derived from an EMBL/GenBank/DDBJ whole genome shotgun (WGS) entry which is preliminary data.</text>
</comment>
<dbReference type="InterPro" id="IPR029491">
    <property type="entry name" value="Helicase_HTH"/>
</dbReference>